<feature type="repeat" description="ANK" evidence="2">
    <location>
        <begin position="1331"/>
        <end position="1363"/>
    </location>
</feature>
<dbReference type="InterPro" id="IPR027417">
    <property type="entry name" value="P-loop_NTPase"/>
</dbReference>
<feature type="compositionally biased region" description="Basic and acidic residues" evidence="3">
    <location>
        <begin position="1638"/>
        <end position="1647"/>
    </location>
</feature>
<feature type="domain" description="B30.2/SPRY" evidence="4">
    <location>
        <begin position="1375"/>
        <end position="1591"/>
    </location>
</feature>
<dbReference type="SMART" id="SM00449">
    <property type="entry name" value="SPRY"/>
    <property type="match status" value="1"/>
</dbReference>
<dbReference type="InterPro" id="IPR002110">
    <property type="entry name" value="Ankyrin_rpt"/>
</dbReference>
<name>A0A6A6WGC8_9PEZI</name>
<dbReference type="PANTHER" id="PTHR24118">
    <property type="entry name" value="POTE ANKYRIN DOMAIN"/>
    <property type="match status" value="1"/>
</dbReference>
<dbReference type="PROSITE" id="PS50188">
    <property type="entry name" value="B302_SPRY"/>
    <property type="match status" value="1"/>
</dbReference>
<sequence>MAIATATDSVTPNYERLYWEKARKAFKAGRLDKDGEKTESKIDDFLKERSTPQEARELCKATKQAAGEEYSASLGGILEKIEIAMQVGDLAIKSAPESVGLAWMGIRLCLHSVADDFSTFSIFGQACSDIIGIMISCAVFGKMYGPSRGVNSFHEIHSQVTDRIPKVYTEILDFSYSVKKHMGHNKAYRIGKGLLVQASTRFEAKIKSIKNHDTTMAEFARRAYEQLSDYYLRTGLTNQEAMMGDLTKIKSKMEMSLRINQDNADQMRVLIDEIKKRKEMTPHDVAVKNYEENMKQFGGSSDQKAVYAAKISRRSPPQTCTWIFDMELFKSWYVSEKSSVLWVSGGGGFGKSILMSAIINELQDRAKDTGAHVQYFFCNAGDESTKRTDRILKHLLYQMYSLLEHHSTEALEKANKLVSNFLKNRSTSSKESKGDNKKDDVDFAKVFRGLVGLVGKPIFIVVDALDECIDRSEGLLSSLKYLVDGSTSNIKLAICSRPEADIETAFEQIPRIKVEGNNGPDIKLNAQSELARLPGLTSHERATACDKIVEKAGSLFRYVELAVRFLKQPWQRPLERHLEQLPIGLEAAYEQTVRNIDPAYLELLKTCLTWTCLAEGQIRVPEVIDAYSRKYVVEQESHEAGDVESIEEPEAQEDLHVDQIRTAGSAFLEVDSMTRVIQLRHATVADYFLGAKPEVQTEEQCLCKNCTRTGNSQKSFALSEKHGHLTMATTILKHLSCESFRQEFLVSFERRDVKETVDTHDKSGEEEEQQEQQQQNDESEAKNVNTNDGDMTVEPTQSSELPPSGTEDGKSSEEPINTGNTTTDQSSEKEQDAESEIASATDSDADIDPLDPVQADSDDVQDPGARFRYEIHYFQFHMCKVEELWEAEDRKGPEWEEYEALQDSFFVKDSPFFQSWINLKNQAQGSAISWIFDIKTIHPIHIAAAYGLTSLAGRLIERGADLAAVTDEGYTALDFAVEHYGFSKTEERAHKNVLRLLELLLKAGSDPNNLDKRTARTPFLRLFWQNPKIEAIQIFLDNGADAKGVDLAWGAGSLHYCCGNCDDPAVLKALLAAGADPNLEDNSGETPLHFLMMTWKQDSPLELVDIMISGGANVNAEDKTGQRPLYELCWSGNVEVAKILIKNGADVTDDDVNKITALHMACRAGNTDLVLLLIEHGAQMSAVDDRGCTPLYYSCEAKTDTTALALIDRLGTDGLTVLGLANSDGKSPIRKAAARGHHKIVEALFEKLGLDIAVLETQDKKQQWTPLHAAAHNGQKEVVEFILSKGVNINILDRRGDTPLKTCLASWRDTRTQDYEFVALKLLDADPSKISGTELLHSAAIRGNLAVLNKLMDKGADPLLQDEHGWTSVQVARQCGQDEAASLLSSKRAVTGIRPSGLVNTLPKIFDVSGDGTSMTAMTKKCEGSLLANHPIPAGIDGFYYEIEVDCPNAPSPDAPAAEEYPEVALGLCPHTARTRGWLPGRSWPRNPAWGYHGDDGSLWPVVSGDKPHAGLHARGHFIGNFGHADVVGCGIDFTNNKVFYTKNGELLRTLSQEKPPTHYAFAEVTGRLYPVVGTSRQNLTIKVNFGGDLETKPYKWTPGNATDCGSKYLRELEEDLIANPPKVEPERPTSASSSAKAVDEDGKESGVEADTAVTVAIGVPEKTSVDVRVNDVAQVADK</sequence>
<evidence type="ECO:0000256" key="2">
    <source>
        <dbReference type="PROSITE-ProRule" id="PRU00023"/>
    </source>
</evidence>
<dbReference type="InterPro" id="IPR001870">
    <property type="entry name" value="B30.2/SPRY"/>
</dbReference>
<dbReference type="Proteomes" id="UP000799437">
    <property type="component" value="Unassembled WGS sequence"/>
</dbReference>
<proteinExistence type="predicted"/>
<feature type="repeat" description="ANK" evidence="2">
    <location>
        <begin position="935"/>
        <end position="967"/>
    </location>
</feature>
<dbReference type="EMBL" id="ML996566">
    <property type="protein sequence ID" value="KAF2761902.1"/>
    <property type="molecule type" value="Genomic_DNA"/>
</dbReference>
<dbReference type="GeneID" id="54487501"/>
<dbReference type="Pfam" id="PF00622">
    <property type="entry name" value="SPRY"/>
    <property type="match status" value="1"/>
</dbReference>
<dbReference type="Gene3D" id="3.40.50.300">
    <property type="entry name" value="P-loop containing nucleotide triphosphate hydrolases"/>
    <property type="match status" value="1"/>
</dbReference>
<keyword evidence="1" id="KW-0677">Repeat</keyword>
<evidence type="ECO:0000313" key="5">
    <source>
        <dbReference type="EMBL" id="KAF2761902.1"/>
    </source>
</evidence>
<dbReference type="Gene3D" id="1.25.40.20">
    <property type="entry name" value="Ankyrin repeat-containing domain"/>
    <property type="match status" value="3"/>
</dbReference>
<dbReference type="InterPro" id="IPR043136">
    <property type="entry name" value="B30.2/SPRY_sf"/>
</dbReference>
<evidence type="ECO:0000256" key="3">
    <source>
        <dbReference type="SAM" id="MobiDB-lite"/>
    </source>
</evidence>
<evidence type="ECO:0000313" key="6">
    <source>
        <dbReference type="Proteomes" id="UP000799437"/>
    </source>
</evidence>
<dbReference type="SUPFAM" id="SSF48403">
    <property type="entry name" value="Ankyrin repeat"/>
    <property type="match status" value="2"/>
</dbReference>
<dbReference type="PANTHER" id="PTHR24118:SF99">
    <property type="entry name" value="POTE ANKYRIN DOMAIN FAMILY MEMBER 3C-RELATED"/>
    <property type="match status" value="1"/>
</dbReference>
<dbReference type="InterPro" id="IPR044736">
    <property type="entry name" value="Gid1/RanBPM/SPLA_SPRY"/>
</dbReference>
<evidence type="ECO:0000256" key="1">
    <source>
        <dbReference type="ARBA" id="ARBA00022737"/>
    </source>
</evidence>
<gene>
    <name evidence="5" type="ORF">EJ05DRAFT_496790</name>
</gene>
<dbReference type="CDD" id="cd12885">
    <property type="entry name" value="SPRY_RanBP_like"/>
    <property type="match status" value="1"/>
</dbReference>
<dbReference type="Pfam" id="PF13637">
    <property type="entry name" value="Ank_4"/>
    <property type="match status" value="1"/>
</dbReference>
<dbReference type="PROSITE" id="PS50088">
    <property type="entry name" value="ANK_REPEAT"/>
    <property type="match status" value="7"/>
</dbReference>
<dbReference type="InterPro" id="IPR056884">
    <property type="entry name" value="NPHP3-like_N"/>
</dbReference>
<feature type="repeat" description="ANK" evidence="2">
    <location>
        <begin position="1083"/>
        <end position="1119"/>
    </location>
</feature>
<dbReference type="Gene3D" id="2.60.120.920">
    <property type="match status" value="1"/>
</dbReference>
<dbReference type="PROSITE" id="PS50297">
    <property type="entry name" value="ANK_REP_REGION"/>
    <property type="match status" value="5"/>
</dbReference>
<feature type="compositionally biased region" description="Polar residues" evidence="3">
    <location>
        <begin position="814"/>
        <end position="825"/>
    </location>
</feature>
<protein>
    <recommendedName>
        <fullName evidence="4">B30.2/SPRY domain-containing protein</fullName>
    </recommendedName>
</protein>
<feature type="repeat" description="ANK" evidence="2">
    <location>
        <begin position="1120"/>
        <end position="1152"/>
    </location>
</feature>
<dbReference type="SUPFAM" id="SSF52540">
    <property type="entry name" value="P-loop containing nucleoside triphosphate hydrolases"/>
    <property type="match status" value="1"/>
</dbReference>
<evidence type="ECO:0000259" key="4">
    <source>
        <dbReference type="PROSITE" id="PS50188"/>
    </source>
</evidence>
<accession>A0A6A6WGC8</accession>
<dbReference type="RefSeq" id="XP_033604353.1">
    <property type="nucleotide sequence ID" value="XM_033746447.1"/>
</dbReference>
<feature type="region of interest" description="Disordered" evidence="3">
    <location>
        <begin position="1619"/>
        <end position="1652"/>
    </location>
</feature>
<feature type="repeat" description="ANK" evidence="2">
    <location>
        <begin position="1262"/>
        <end position="1294"/>
    </location>
</feature>
<feature type="region of interest" description="Disordered" evidence="3">
    <location>
        <begin position="755"/>
        <end position="862"/>
    </location>
</feature>
<keyword evidence="6" id="KW-1185">Reference proteome</keyword>
<reference evidence="5" key="1">
    <citation type="journal article" date="2020" name="Stud. Mycol.">
        <title>101 Dothideomycetes genomes: a test case for predicting lifestyles and emergence of pathogens.</title>
        <authorList>
            <person name="Haridas S."/>
            <person name="Albert R."/>
            <person name="Binder M."/>
            <person name="Bloem J."/>
            <person name="Labutti K."/>
            <person name="Salamov A."/>
            <person name="Andreopoulos B."/>
            <person name="Baker S."/>
            <person name="Barry K."/>
            <person name="Bills G."/>
            <person name="Bluhm B."/>
            <person name="Cannon C."/>
            <person name="Castanera R."/>
            <person name="Culley D."/>
            <person name="Daum C."/>
            <person name="Ezra D."/>
            <person name="Gonzalez J."/>
            <person name="Henrissat B."/>
            <person name="Kuo A."/>
            <person name="Liang C."/>
            <person name="Lipzen A."/>
            <person name="Lutzoni F."/>
            <person name="Magnuson J."/>
            <person name="Mondo S."/>
            <person name="Nolan M."/>
            <person name="Ohm R."/>
            <person name="Pangilinan J."/>
            <person name="Park H.-J."/>
            <person name="Ramirez L."/>
            <person name="Alfaro M."/>
            <person name="Sun H."/>
            <person name="Tritt A."/>
            <person name="Yoshinaga Y."/>
            <person name="Zwiers L.-H."/>
            <person name="Turgeon B."/>
            <person name="Goodwin S."/>
            <person name="Spatafora J."/>
            <person name="Crous P."/>
            <person name="Grigoriev I."/>
        </authorList>
    </citation>
    <scope>NUCLEOTIDE SEQUENCE</scope>
    <source>
        <strain evidence="5">CBS 121739</strain>
    </source>
</reference>
<dbReference type="InterPro" id="IPR003877">
    <property type="entry name" value="SPRY_dom"/>
</dbReference>
<dbReference type="SUPFAM" id="SSF49899">
    <property type="entry name" value="Concanavalin A-like lectins/glucanases"/>
    <property type="match status" value="1"/>
</dbReference>
<feature type="repeat" description="ANK" evidence="2">
    <location>
        <begin position="1153"/>
        <end position="1185"/>
    </location>
</feature>
<keyword evidence="2" id="KW-0040">ANK repeat</keyword>
<feature type="compositionally biased region" description="Polar residues" evidence="3">
    <location>
        <begin position="782"/>
        <end position="801"/>
    </location>
</feature>
<dbReference type="Pfam" id="PF12796">
    <property type="entry name" value="Ank_2"/>
    <property type="match status" value="2"/>
</dbReference>
<dbReference type="InterPro" id="IPR013320">
    <property type="entry name" value="ConA-like_dom_sf"/>
</dbReference>
<dbReference type="SMART" id="SM00248">
    <property type="entry name" value="ANK"/>
    <property type="match status" value="11"/>
</dbReference>
<organism evidence="5 6">
    <name type="scientific">Pseudovirgaria hyperparasitica</name>
    <dbReference type="NCBI Taxonomy" id="470096"/>
    <lineage>
        <taxon>Eukaryota</taxon>
        <taxon>Fungi</taxon>
        <taxon>Dikarya</taxon>
        <taxon>Ascomycota</taxon>
        <taxon>Pezizomycotina</taxon>
        <taxon>Dothideomycetes</taxon>
        <taxon>Dothideomycetes incertae sedis</taxon>
        <taxon>Acrospermales</taxon>
        <taxon>Acrospermaceae</taxon>
        <taxon>Pseudovirgaria</taxon>
    </lineage>
</organism>
<dbReference type="Pfam" id="PF24883">
    <property type="entry name" value="NPHP3_N"/>
    <property type="match status" value="1"/>
</dbReference>
<dbReference type="InterPro" id="IPR036770">
    <property type="entry name" value="Ankyrin_rpt-contain_sf"/>
</dbReference>
<feature type="repeat" description="ANK" evidence="2">
    <location>
        <begin position="1049"/>
        <end position="1082"/>
    </location>
</feature>
<dbReference type="OrthoDB" id="341259at2759"/>